<proteinExistence type="predicted"/>
<sequence length="261" mass="30058">MICLSFDIEEFDLPQEHGYDMPFERMMEISRYGTNVILDTMQKHGVKGTFFVTVNFAEHAPDETARIVNEGHELASHGMNHTVFKPEDLLASRLRLEQLIKRPVLGYRMARMMKVDEHAVSDAGYLYESSLNPTFIPGRYNNLTKPRVPFFQNGIIQVPVSVTPLVRFPLFWLSAHVFPQKLYRAMAGAALRKDGHFCTYFHPWEFYDLKSLAKEQIKLPGMICRNSGDGMRERLDGLITYFKSKGNKFGTVSDLYKIYVS</sequence>
<feature type="domain" description="NodB homology" evidence="1">
    <location>
        <begin position="1"/>
        <end position="97"/>
    </location>
</feature>
<protein>
    <submittedName>
        <fullName evidence="2">Polysaccharide deacetylase family protein</fullName>
    </submittedName>
</protein>
<dbReference type="Pfam" id="PF01522">
    <property type="entry name" value="Polysacc_deac_1"/>
    <property type="match status" value="1"/>
</dbReference>
<dbReference type="Proteomes" id="UP000711407">
    <property type="component" value="Unassembled WGS sequence"/>
</dbReference>
<reference evidence="2" key="1">
    <citation type="journal article" date="2021" name="PeerJ">
        <title>Extensive microbial diversity within the chicken gut microbiome revealed by metagenomics and culture.</title>
        <authorList>
            <person name="Gilroy R."/>
            <person name="Ravi A."/>
            <person name="Getino M."/>
            <person name="Pursley I."/>
            <person name="Horton D.L."/>
            <person name="Alikhan N.F."/>
            <person name="Baker D."/>
            <person name="Gharbi K."/>
            <person name="Hall N."/>
            <person name="Watson M."/>
            <person name="Adriaenssens E.M."/>
            <person name="Foster-Nyarko E."/>
            <person name="Jarju S."/>
            <person name="Secka A."/>
            <person name="Antonio M."/>
            <person name="Oren A."/>
            <person name="Chaudhuri R.R."/>
            <person name="La Ragione R."/>
            <person name="Hildebrand F."/>
            <person name="Pallen M.J."/>
        </authorList>
    </citation>
    <scope>NUCLEOTIDE SEQUENCE</scope>
    <source>
        <strain evidence="2">4100</strain>
    </source>
</reference>
<dbReference type="EMBL" id="DYXT01000046">
    <property type="protein sequence ID" value="HJE39805.1"/>
    <property type="molecule type" value="Genomic_DNA"/>
</dbReference>
<evidence type="ECO:0000313" key="2">
    <source>
        <dbReference type="EMBL" id="HJE39805.1"/>
    </source>
</evidence>
<comment type="caution">
    <text evidence="2">The sequence shown here is derived from an EMBL/GenBank/DDBJ whole genome shotgun (WGS) entry which is preliminary data.</text>
</comment>
<dbReference type="PANTHER" id="PTHR47561">
    <property type="entry name" value="POLYSACCHARIDE DEACETYLASE FAMILY PROTEIN (AFU_ORTHOLOGUE AFUA_6G05030)"/>
    <property type="match status" value="1"/>
</dbReference>
<reference evidence="2" key="2">
    <citation type="submission" date="2021-09" db="EMBL/GenBank/DDBJ databases">
        <authorList>
            <person name="Gilroy R."/>
        </authorList>
    </citation>
    <scope>NUCLEOTIDE SEQUENCE</scope>
    <source>
        <strain evidence="2">4100</strain>
    </source>
</reference>
<organism evidence="2 3">
    <name type="scientific">Candidatus Amulumruptor caecigallinarius</name>
    <dbReference type="NCBI Taxonomy" id="2109911"/>
    <lineage>
        <taxon>Bacteria</taxon>
        <taxon>Pseudomonadati</taxon>
        <taxon>Bacteroidota</taxon>
        <taxon>Bacteroidia</taxon>
        <taxon>Bacteroidales</taxon>
        <taxon>Muribaculaceae</taxon>
        <taxon>Candidatus Amulumruptor</taxon>
    </lineage>
</organism>
<name>A0A921JIF9_9BACT</name>
<dbReference type="SUPFAM" id="SSF88713">
    <property type="entry name" value="Glycoside hydrolase/deacetylase"/>
    <property type="match status" value="1"/>
</dbReference>
<evidence type="ECO:0000259" key="1">
    <source>
        <dbReference type="PROSITE" id="PS51677"/>
    </source>
</evidence>
<dbReference type="InterPro" id="IPR011330">
    <property type="entry name" value="Glyco_hydro/deAcase_b/a-brl"/>
</dbReference>
<dbReference type="Gene3D" id="3.20.20.370">
    <property type="entry name" value="Glycoside hydrolase/deacetylase"/>
    <property type="match status" value="1"/>
</dbReference>
<dbReference type="PANTHER" id="PTHR47561:SF1">
    <property type="entry name" value="POLYSACCHARIDE DEACETYLASE FAMILY PROTEIN (AFU_ORTHOLOGUE AFUA_6G05030)"/>
    <property type="match status" value="1"/>
</dbReference>
<dbReference type="GO" id="GO:0016810">
    <property type="term" value="F:hydrolase activity, acting on carbon-nitrogen (but not peptide) bonds"/>
    <property type="evidence" value="ECO:0007669"/>
    <property type="project" value="InterPro"/>
</dbReference>
<dbReference type="GO" id="GO:0005975">
    <property type="term" value="P:carbohydrate metabolic process"/>
    <property type="evidence" value="ECO:0007669"/>
    <property type="project" value="InterPro"/>
</dbReference>
<dbReference type="InterPro" id="IPR002509">
    <property type="entry name" value="NODB_dom"/>
</dbReference>
<evidence type="ECO:0000313" key="3">
    <source>
        <dbReference type="Proteomes" id="UP000711407"/>
    </source>
</evidence>
<dbReference type="CDD" id="cd10941">
    <property type="entry name" value="CE4_PuuE_HpPgdA_like_2"/>
    <property type="match status" value="1"/>
</dbReference>
<dbReference type="PROSITE" id="PS51677">
    <property type="entry name" value="NODB"/>
    <property type="match status" value="1"/>
</dbReference>
<dbReference type="AlphaFoldDB" id="A0A921JIF9"/>
<accession>A0A921JIF9</accession>
<gene>
    <name evidence="2" type="ORF">K8V47_08635</name>
</gene>
<dbReference type="InterPro" id="IPR045235">
    <property type="entry name" value="PuuE_HpPgdA-like"/>
</dbReference>